<protein>
    <submittedName>
        <fullName evidence="2">Uncharacterized protein</fullName>
    </submittedName>
</protein>
<keyword evidence="1" id="KW-1133">Transmembrane helix</keyword>
<organism evidence="2 3">
    <name type="scientific">Nocardia terrae</name>
    <dbReference type="NCBI Taxonomy" id="2675851"/>
    <lineage>
        <taxon>Bacteria</taxon>
        <taxon>Bacillati</taxon>
        <taxon>Actinomycetota</taxon>
        <taxon>Actinomycetes</taxon>
        <taxon>Mycobacteriales</taxon>
        <taxon>Nocardiaceae</taxon>
        <taxon>Nocardia</taxon>
    </lineage>
</organism>
<dbReference type="Proteomes" id="UP000466794">
    <property type="component" value="Unassembled WGS sequence"/>
</dbReference>
<sequence length="67" mass="6898">MGLHVTRTICNAVTALCFGAGVVAILVGAYSDAESDLKLVGVGLWVVALIARIAVFAISRSRSGHAE</sequence>
<evidence type="ECO:0000313" key="3">
    <source>
        <dbReference type="Proteomes" id="UP000466794"/>
    </source>
</evidence>
<evidence type="ECO:0000313" key="2">
    <source>
        <dbReference type="EMBL" id="MVU78518.1"/>
    </source>
</evidence>
<dbReference type="AlphaFoldDB" id="A0A7K1UX98"/>
<dbReference type="RefSeq" id="WP_157387984.1">
    <property type="nucleotide sequence ID" value="NZ_WRPP01000002.1"/>
</dbReference>
<keyword evidence="1" id="KW-0472">Membrane</keyword>
<name>A0A7K1UX98_9NOCA</name>
<feature type="transmembrane region" description="Helical" evidence="1">
    <location>
        <begin position="37"/>
        <end position="58"/>
    </location>
</feature>
<evidence type="ECO:0000256" key="1">
    <source>
        <dbReference type="SAM" id="Phobius"/>
    </source>
</evidence>
<proteinExistence type="predicted"/>
<feature type="transmembrane region" description="Helical" evidence="1">
    <location>
        <begin position="12"/>
        <end position="31"/>
    </location>
</feature>
<reference evidence="2 3" key="1">
    <citation type="submission" date="2019-12" db="EMBL/GenBank/DDBJ databases">
        <title>Nocardia sp. nov. ET3-3 isolated from soil.</title>
        <authorList>
            <person name="Kanchanasin P."/>
            <person name="Tanasupawat S."/>
            <person name="Yuki M."/>
            <person name="Kudo T."/>
        </authorList>
    </citation>
    <scope>NUCLEOTIDE SEQUENCE [LARGE SCALE GENOMIC DNA]</scope>
    <source>
        <strain evidence="2 3">ET3-3</strain>
    </source>
</reference>
<accession>A0A7K1UX98</accession>
<gene>
    <name evidence="2" type="ORF">GPX89_14840</name>
</gene>
<keyword evidence="1" id="KW-0812">Transmembrane</keyword>
<comment type="caution">
    <text evidence="2">The sequence shown here is derived from an EMBL/GenBank/DDBJ whole genome shotgun (WGS) entry which is preliminary data.</text>
</comment>
<dbReference type="EMBL" id="WRPP01000002">
    <property type="protein sequence ID" value="MVU78518.1"/>
    <property type="molecule type" value="Genomic_DNA"/>
</dbReference>
<keyword evidence="3" id="KW-1185">Reference proteome</keyword>